<protein>
    <recommendedName>
        <fullName evidence="2">diguanylate cyclase</fullName>
        <ecNumber evidence="2">2.7.7.65</ecNumber>
    </recommendedName>
</protein>
<dbReference type="PROSITE" id="PS50887">
    <property type="entry name" value="GGDEF"/>
    <property type="match status" value="1"/>
</dbReference>
<feature type="transmembrane region" description="Helical" evidence="7">
    <location>
        <begin position="12"/>
        <end position="32"/>
    </location>
</feature>
<dbReference type="EMBL" id="BMDI01000001">
    <property type="protein sequence ID" value="GGI19468.1"/>
    <property type="molecule type" value="Genomic_DNA"/>
</dbReference>
<dbReference type="Proteomes" id="UP000642180">
    <property type="component" value="Unassembled WGS sequence"/>
</dbReference>
<proteinExistence type="predicted"/>
<dbReference type="Gene3D" id="3.30.70.270">
    <property type="match status" value="1"/>
</dbReference>
<evidence type="ECO:0000259" key="8">
    <source>
        <dbReference type="PROSITE" id="PS50887"/>
    </source>
</evidence>
<evidence type="ECO:0000313" key="9">
    <source>
        <dbReference type="EMBL" id="GGI19468.1"/>
    </source>
</evidence>
<dbReference type="EC" id="2.7.7.65" evidence="2"/>
<dbReference type="InterPro" id="IPR043128">
    <property type="entry name" value="Rev_trsase/Diguanyl_cyclase"/>
</dbReference>
<comment type="caution">
    <text evidence="9">The sequence shown here is derived from an EMBL/GenBank/DDBJ whole genome shotgun (WGS) entry which is preliminary data.</text>
</comment>
<dbReference type="InterPro" id="IPR050469">
    <property type="entry name" value="Diguanylate_Cyclase"/>
</dbReference>
<feature type="domain" description="GGDEF" evidence="8">
    <location>
        <begin position="352"/>
        <end position="484"/>
    </location>
</feature>
<dbReference type="GO" id="GO:1902201">
    <property type="term" value="P:negative regulation of bacterial-type flagellum-dependent cell motility"/>
    <property type="evidence" value="ECO:0007669"/>
    <property type="project" value="TreeGrafter"/>
</dbReference>
<dbReference type="InterPro" id="IPR029787">
    <property type="entry name" value="Nucleotide_cyclase"/>
</dbReference>
<dbReference type="SUPFAM" id="SSF55073">
    <property type="entry name" value="Nucleotide cyclase"/>
    <property type="match status" value="1"/>
</dbReference>
<reference evidence="10" key="1">
    <citation type="journal article" date="2019" name="Int. J. Syst. Evol. Microbiol.">
        <title>The Global Catalogue of Microorganisms (GCM) 10K type strain sequencing project: providing services to taxonomists for standard genome sequencing and annotation.</title>
        <authorList>
            <consortium name="The Broad Institute Genomics Platform"/>
            <consortium name="The Broad Institute Genome Sequencing Center for Infectious Disease"/>
            <person name="Wu L."/>
            <person name="Ma J."/>
        </authorList>
    </citation>
    <scope>NUCLEOTIDE SEQUENCE [LARGE SCALE GENOMIC DNA]</scope>
    <source>
        <strain evidence="10">CCM 2767</strain>
    </source>
</reference>
<dbReference type="InterPro" id="IPR033479">
    <property type="entry name" value="dCache_1"/>
</dbReference>
<dbReference type="Pfam" id="PF00990">
    <property type="entry name" value="GGDEF"/>
    <property type="match status" value="1"/>
</dbReference>
<dbReference type="InterPro" id="IPR000160">
    <property type="entry name" value="GGDEF_dom"/>
</dbReference>
<dbReference type="SMART" id="SM00267">
    <property type="entry name" value="GGDEF"/>
    <property type="match status" value="1"/>
</dbReference>
<comment type="subcellular location">
    <subcellularLocation>
        <location evidence="1">Cell membrane</location>
        <topology evidence="1">Multi-pass membrane protein</topology>
    </subcellularLocation>
</comment>
<keyword evidence="5 7" id="KW-1133">Transmembrane helix</keyword>
<evidence type="ECO:0000256" key="3">
    <source>
        <dbReference type="ARBA" id="ARBA00022475"/>
    </source>
</evidence>
<evidence type="ECO:0000256" key="4">
    <source>
        <dbReference type="ARBA" id="ARBA00022692"/>
    </source>
</evidence>
<dbReference type="PANTHER" id="PTHR45138:SF26">
    <property type="entry name" value="DIGUANYLATE CYCLASE"/>
    <property type="match status" value="1"/>
</dbReference>
<sequence>MRLSSEKSRLLTWISILLIIGFLTTIIGSYIVSRDTIRQNVVEQALPLTSDNIYSEIQKDILRPAFISSLMASDTFLRDWILAGEADQTQISRYLKEVKEKYGMISAFMVSDRTDHYYYADGLLKTVREDEHRDEWYFRVRKMKTDYEINVDIDMANRDAMTIFINHRVLDYNGNFIGATGVGLTLDTMTDIIDSYQARFHRNIYFTDHDGKVMLAGKSMTERGRITDMPGVASIASSILNRDVRPTQLEYRHNGESVLMSSRFIPELDWYLLVEQNITDDVLPVRKVFALNIAISAIVSILILVLTLFAVNRYQQRLRLIAGTDSLTGLLNRQAFELVFRQAMLDAERRGKPLCAILFDIDFFKNVNDQHGHLAGDRVLQQIADITRNALRESDIVTRWGGEEFLILLKDCPLEQAHTLAEKLRQTIADHTFVLDSKNVKLSISLGITQYSSRESLPAFFSRADKALYEAKSKGRNQVAVSFSDSEDRRM</sequence>
<evidence type="ECO:0000256" key="5">
    <source>
        <dbReference type="ARBA" id="ARBA00022989"/>
    </source>
</evidence>
<accession>A0A8J3AZ14</accession>
<feature type="transmembrane region" description="Helical" evidence="7">
    <location>
        <begin position="289"/>
        <end position="311"/>
    </location>
</feature>
<dbReference type="CDD" id="cd01949">
    <property type="entry name" value="GGDEF"/>
    <property type="match status" value="1"/>
</dbReference>
<evidence type="ECO:0000313" key="10">
    <source>
        <dbReference type="Proteomes" id="UP000642180"/>
    </source>
</evidence>
<dbReference type="Pfam" id="PF02743">
    <property type="entry name" value="dCache_1"/>
    <property type="match status" value="1"/>
</dbReference>
<dbReference type="AlphaFoldDB" id="A0A8J3AZ14"/>
<evidence type="ECO:0000256" key="1">
    <source>
        <dbReference type="ARBA" id="ARBA00004651"/>
    </source>
</evidence>
<dbReference type="Gene3D" id="3.30.450.20">
    <property type="entry name" value="PAS domain"/>
    <property type="match status" value="2"/>
</dbReference>
<keyword evidence="4 7" id="KW-0812">Transmembrane</keyword>
<dbReference type="NCBIfam" id="TIGR00254">
    <property type="entry name" value="GGDEF"/>
    <property type="match status" value="1"/>
</dbReference>
<dbReference type="FunFam" id="3.30.70.270:FF:000001">
    <property type="entry name" value="Diguanylate cyclase domain protein"/>
    <property type="match status" value="1"/>
</dbReference>
<evidence type="ECO:0000256" key="7">
    <source>
        <dbReference type="SAM" id="Phobius"/>
    </source>
</evidence>
<evidence type="ECO:0000256" key="2">
    <source>
        <dbReference type="ARBA" id="ARBA00012528"/>
    </source>
</evidence>
<evidence type="ECO:0000256" key="6">
    <source>
        <dbReference type="ARBA" id="ARBA00023136"/>
    </source>
</evidence>
<dbReference type="GO" id="GO:0043709">
    <property type="term" value="P:cell adhesion involved in single-species biofilm formation"/>
    <property type="evidence" value="ECO:0007669"/>
    <property type="project" value="TreeGrafter"/>
</dbReference>
<dbReference type="GO" id="GO:0005886">
    <property type="term" value="C:plasma membrane"/>
    <property type="evidence" value="ECO:0007669"/>
    <property type="project" value="UniProtKB-SubCell"/>
</dbReference>
<keyword evidence="6 7" id="KW-0472">Membrane</keyword>
<dbReference type="PANTHER" id="PTHR45138">
    <property type="entry name" value="REGULATORY COMPONENTS OF SENSORY TRANSDUCTION SYSTEM"/>
    <property type="match status" value="1"/>
</dbReference>
<name>A0A8J3AZ14_9BURK</name>
<dbReference type="CDD" id="cd18773">
    <property type="entry name" value="PDC1_HK_sensor"/>
    <property type="match status" value="1"/>
</dbReference>
<gene>
    <name evidence="9" type="ORF">GCM10008066_19230</name>
</gene>
<keyword evidence="10" id="KW-1185">Reference proteome</keyword>
<keyword evidence="3" id="KW-1003">Cell membrane</keyword>
<dbReference type="RefSeq" id="WP_188381009.1">
    <property type="nucleotide sequence ID" value="NZ_BMDI01000001.1"/>
</dbReference>
<dbReference type="GO" id="GO:0052621">
    <property type="term" value="F:diguanylate cyclase activity"/>
    <property type="evidence" value="ECO:0007669"/>
    <property type="project" value="UniProtKB-EC"/>
</dbReference>
<organism evidence="9 10">
    <name type="scientific">Oxalicibacterium faecigallinarum</name>
    <dbReference type="NCBI Taxonomy" id="573741"/>
    <lineage>
        <taxon>Bacteria</taxon>
        <taxon>Pseudomonadati</taxon>
        <taxon>Pseudomonadota</taxon>
        <taxon>Betaproteobacteria</taxon>
        <taxon>Burkholderiales</taxon>
        <taxon>Oxalobacteraceae</taxon>
        <taxon>Oxalicibacterium</taxon>
    </lineage>
</organism>